<comment type="caution">
    <text evidence="1">The sequence shown here is derived from an EMBL/GenBank/DDBJ whole genome shotgun (WGS) entry which is preliminary data.</text>
</comment>
<name>A0A9W9FSN5_9EURO</name>
<dbReference type="RefSeq" id="XP_056514608.1">
    <property type="nucleotide sequence ID" value="XM_056653541.1"/>
</dbReference>
<sequence length="79" mass="9241">MTSGTSPRLDPAVALEDLFSLNMALHYFGRSDMTKSPWRVNPYDILHAWKLLSFFWRNVGKFDTLEARDVFLDNKVQVY</sequence>
<dbReference type="AlphaFoldDB" id="A0A9W9FSN5"/>
<evidence type="ECO:0000313" key="1">
    <source>
        <dbReference type="EMBL" id="KAJ5105612.1"/>
    </source>
</evidence>
<proteinExistence type="predicted"/>
<protein>
    <submittedName>
        <fullName evidence="1">Uncharacterized protein</fullName>
    </submittedName>
</protein>
<gene>
    <name evidence="1" type="ORF">NUU61_002959</name>
</gene>
<accession>A0A9W9FSN5</accession>
<dbReference type="GeneID" id="81392709"/>
<dbReference type="EMBL" id="JAPMSZ010000004">
    <property type="protein sequence ID" value="KAJ5105612.1"/>
    <property type="molecule type" value="Genomic_DNA"/>
</dbReference>
<keyword evidence="2" id="KW-1185">Reference proteome</keyword>
<reference evidence="1" key="2">
    <citation type="journal article" date="2023" name="IMA Fungus">
        <title>Comparative genomic study of the Penicillium genus elucidates a diverse pangenome and 15 lateral gene transfer events.</title>
        <authorList>
            <person name="Petersen C."/>
            <person name="Sorensen T."/>
            <person name="Nielsen M.R."/>
            <person name="Sondergaard T.E."/>
            <person name="Sorensen J.L."/>
            <person name="Fitzpatrick D.A."/>
            <person name="Frisvad J.C."/>
            <person name="Nielsen K.L."/>
        </authorList>
    </citation>
    <scope>NUCLEOTIDE SEQUENCE</scope>
    <source>
        <strain evidence="1">IBT 34128</strain>
    </source>
</reference>
<reference evidence="1" key="1">
    <citation type="submission" date="2022-11" db="EMBL/GenBank/DDBJ databases">
        <authorList>
            <person name="Petersen C."/>
        </authorList>
    </citation>
    <scope>NUCLEOTIDE SEQUENCE</scope>
    <source>
        <strain evidence="1">IBT 34128</strain>
    </source>
</reference>
<organism evidence="1 2">
    <name type="scientific">Penicillium alfredii</name>
    <dbReference type="NCBI Taxonomy" id="1506179"/>
    <lineage>
        <taxon>Eukaryota</taxon>
        <taxon>Fungi</taxon>
        <taxon>Dikarya</taxon>
        <taxon>Ascomycota</taxon>
        <taxon>Pezizomycotina</taxon>
        <taxon>Eurotiomycetes</taxon>
        <taxon>Eurotiomycetidae</taxon>
        <taxon>Eurotiales</taxon>
        <taxon>Aspergillaceae</taxon>
        <taxon>Penicillium</taxon>
    </lineage>
</organism>
<dbReference type="OrthoDB" id="4510967at2759"/>
<evidence type="ECO:0000313" key="2">
    <source>
        <dbReference type="Proteomes" id="UP001141434"/>
    </source>
</evidence>
<dbReference type="Proteomes" id="UP001141434">
    <property type="component" value="Unassembled WGS sequence"/>
</dbReference>